<dbReference type="PANTHER" id="PTHR43775">
    <property type="entry name" value="FATTY ACID SYNTHASE"/>
    <property type="match status" value="1"/>
</dbReference>
<comment type="caution">
    <text evidence="3">The sequence shown here is derived from an EMBL/GenBank/DDBJ whole genome shotgun (WGS) entry which is preliminary data.</text>
</comment>
<dbReference type="GO" id="GO:0004312">
    <property type="term" value="F:fatty acid synthase activity"/>
    <property type="evidence" value="ECO:0007669"/>
    <property type="project" value="TreeGrafter"/>
</dbReference>
<dbReference type="PANTHER" id="PTHR43775:SF51">
    <property type="entry name" value="INACTIVE PHENOLPHTHIOCEROL SYNTHESIS POLYKETIDE SYNTHASE TYPE I PKS1-RELATED"/>
    <property type="match status" value="1"/>
</dbReference>
<accession>A0A2V4MZM3</accession>
<evidence type="ECO:0000256" key="2">
    <source>
        <dbReference type="ARBA" id="ARBA00023268"/>
    </source>
</evidence>
<evidence type="ECO:0000313" key="3">
    <source>
        <dbReference type="EMBL" id="PYC65610.1"/>
    </source>
</evidence>
<keyword evidence="4" id="KW-1185">Reference proteome</keyword>
<sequence length="112" mass="11278">ISGTNAHVILEQAPAAAEPARTDAAAPAPWVLSARTPEALRAQAARLLDRLTGTGFAPLDVAYSLATARASFEHRAAVAGESGKELLAALAAVAEGRGASWARAGGGAAFLF</sequence>
<dbReference type="Pfam" id="PF22621">
    <property type="entry name" value="CurL-like_PKS_C"/>
    <property type="match status" value="1"/>
</dbReference>
<evidence type="ECO:0000256" key="1">
    <source>
        <dbReference type="ARBA" id="ARBA00022679"/>
    </source>
</evidence>
<dbReference type="InterPro" id="IPR050091">
    <property type="entry name" value="PKS_NRPS_Biosynth_Enz"/>
</dbReference>
<keyword evidence="1" id="KW-0808">Transferase</keyword>
<feature type="non-terminal residue" evidence="3">
    <location>
        <position position="112"/>
    </location>
</feature>
<protein>
    <submittedName>
        <fullName evidence="3">Uncharacterized protein</fullName>
    </submittedName>
</protein>
<dbReference type="RefSeq" id="WP_281278604.1">
    <property type="nucleotide sequence ID" value="NZ_PYBW01000202.1"/>
</dbReference>
<proteinExistence type="predicted"/>
<feature type="non-terminal residue" evidence="3">
    <location>
        <position position="1"/>
    </location>
</feature>
<dbReference type="AlphaFoldDB" id="A0A2V4MZM3"/>
<evidence type="ECO:0000313" key="4">
    <source>
        <dbReference type="Proteomes" id="UP000248039"/>
    </source>
</evidence>
<reference evidence="3 4" key="1">
    <citation type="submission" date="2018-03" db="EMBL/GenBank/DDBJ databases">
        <title>Bioinformatic expansion and discovery of thiopeptide antibiotics.</title>
        <authorList>
            <person name="Schwalen C.J."/>
            <person name="Hudson G.A."/>
            <person name="Mitchell D.A."/>
        </authorList>
    </citation>
    <scope>NUCLEOTIDE SEQUENCE [LARGE SCALE GENOMIC DNA]</scope>
    <source>
        <strain evidence="3 4">ATCC 21389</strain>
    </source>
</reference>
<name>A0A2V4MZM3_9ACTN</name>
<dbReference type="EMBL" id="PYBW01000202">
    <property type="protein sequence ID" value="PYC65610.1"/>
    <property type="molecule type" value="Genomic_DNA"/>
</dbReference>
<organism evidence="3 4">
    <name type="scientific">Streptomyces tateyamensis</name>
    <dbReference type="NCBI Taxonomy" id="565073"/>
    <lineage>
        <taxon>Bacteria</taxon>
        <taxon>Bacillati</taxon>
        <taxon>Actinomycetota</taxon>
        <taxon>Actinomycetes</taxon>
        <taxon>Kitasatosporales</taxon>
        <taxon>Streptomycetaceae</taxon>
        <taxon>Streptomyces</taxon>
    </lineage>
</organism>
<keyword evidence="2" id="KW-0511">Multifunctional enzyme</keyword>
<dbReference type="Proteomes" id="UP000248039">
    <property type="component" value="Unassembled WGS sequence"/>
</dbReference>
<dbReference type="GO" id="GO:0006633">
    <property type="term" value="P:fatty acid biosynthetic process"/>
    <property type="evidence" value="ECO:0007669"/>
    <property type="project" value="TreeGrafter"/>
</dbReference>
<dbReference type="Gene3D" id="3.30.70.3290">
    <property type="match status" value="1"/>
</dbReference>
<gene>
    <name evidence="3" type="ORF">C7C46_32450</name>
</gene>